<proteinExistence type="predicted"/>
<gene>
    <name evidence="1" type="ORF">RHMOL_Rhmol08G0134800</name>
</gene>
<dbReference type="EMBL" id="CM046395">
    <property type="protein sequence ID" value="KAI8542385.1"/>
    <property type="molecule type" value="Genomic_DNA"/>
</dbReference>
<evidence type="ECO:0000313" key="2">
    <source>
        <dbReference type="Proteomes" id="UP001062846"/>
    </source>
</evidence>
<keyword evidence="2" id="KW-1185">Reference proteome</keyword>
<organism evidence="1 2">
    <name type="scientific">Rhododendron molle</name>
    <name type="common">Chinese azalea</name>
    <name type="synonym">Azalea mollis</name>
    <dbReference type="NCBI Taxonomy" id="49168"/>
    <lineage>
        <taxon>Eukaryota</taxon>
        <taxon>Viridiplantae</taxon>
        <taxon>Streptophyta</taxon>
        <taxon>Embryophyta</taxon>
        <taxon>Tracheophyta</taxon>
        <taxon>Spermatophyta</taxon>
        <taxon>Magnoliopsida</taxon>
        <taxon>eudicotyledons</taxon>
        <taxon>Gunneridae</taxon>
        <taxon>Pentapetalae</taxon>
        <taxon>asterids</taxon>
        <taxon>Ericales</taxon>
        <taxon>Ericaceae</taxon>
        <taxon>Ericoideae</taxon>
        <taxon>Rhodoreae</taxon>
        <taxon>Rhododendron</taxon>
    </lineage>
</organism>
<name>A0ACC0MNB1_RHOML</name>
<reference evidence="1" key="1">
    <citation type="submission" date="2022-02" db="EMBL/GenBank/DDBJ databases">
        <title>Plant Genome Project.</title>
        <authorList>
            <person name="Zhang R.-G."/>
        </authorList>
    </citation>
    <scope>NUCLEOTIDE SEQUENCE</scope>
    <source>
        <strain evidence="1">AT1</strain>
    </source>
</reference>
<protein>
    <submittedName>
        <fullName evidence="1">Uncharacterized protein</fullName>
    </submittedName>
</protein>
<accession>A0ACC0MNB1</accession>
<comment type="caution">
    <text evidence="1">The sequence shown here is derived from an EMBL/GenBank/DDBJ whole genome shotgun (WGS) entry which is preliminary data.</text>
</comment>
<dbReference type="Proteomes" id="UP001062846">
    <property type="component" value="Chromosome 8"/>
</dbReference>
<evidence type="ECO:0000313" key="1">
    <source>
        <dbReference type="EMBL" id="KAI8542385.1"/>
    </source>
</evidence>
<sequence>MQECVVFASLLGLDQIIVEGDLLQLVQILENKRACPTETEVVIEDIRCEVGKFRKCDFVFIHRLANEVAYVLANSGL</sequence>